<organism evidence="9 10">
    <name type="scientific">Aliikangiella coralliicola</name>
    <dbReference type="NCBI Taxonomy" id="2592383"/>
    <lineage>
        <taxon>Bacteria</taxon>
        <taxon>Pseudomonadati</taxon>
        <taxon>Pseudomonadota</taxon>
        <taxon>Gammaproteobacteria</taxon>
        <taxon>Oceanospirillales</taxon>
        <taxon>Pleioneaceae</taxon>
        <taxon>Aliikangiella</taxon>
    </lineage>
</organism>
<dbReference type="RefSeq" id="WP_142932531.1">
    <property type="nucleotide sequence ID" value="NZ_ML660166.1"/>
</dbReference>
<evidence type="ECO:0000256" key="2">
    <source>
        <dbReference type="ARBA" id="ARBA00022475"/>
    </source>
</evidence>
<dbReference type="InterPro" id="IPR007168">
    <property type="entry name" value="Phageshock_PspC_N"/>
</dbReference>
<dbReference type="PANTHER" id="PTHR33885:SF3">
    <property type="entry name" value="PHAGE SHOCK PROTEIN C"/>
    <property type="match status" value="1"/>
</dbReference>
<reference evidence="9 10" key="1">
    <citation type="submission" date="2019-07" db="EMBL/GenBank/DDBJ databases">
        <title>Draft genome for Aliikangiella sp. M105.</title>
        <authorList>
            <person name="Wang G."/>
        </authorList>
    </citation>
    <scope>NUCLEOTIDE SEQUENCE [LARGE SCALE GENOMIC DNA]</scope>
    <source>
        <strain evidence="9 10">M105</strain>
    </source>
</reference>
<keyword evidence="10" id="KW-1185">Reference proteome</keyword>
<accession>A0A545UAX2</accession>
<feature type="region of interest" description="Disordered" evidence="6">
    <location>
        <begin position="72"/>
        <end position="99"/>
    </location>
</feature>
<evidence type="ECO:0000313" key="10">
    <source>
        <dbReference type="Proteomes" id="UP000315439"/>
    </source>
</evidence>
<dbReference type="Pfam" id="PF04024">
    <property type="entry name" value="PspC"/>
    <property type="match status" value="1"/>
</dbReference>
<evidence type="ECO:0000256" key="4">
    <source>
        <dbReference type="ARBA" id="ARBA00022989"/>
    </source>
</evidence>
<evidence type="ECO:0000256" key="3">
    <source>
        <dbReference type="ARBA" id="ARBA00022692"/>
    </source>
</evidence>
<feature type="compositionally biased region" description="Basic and acidic residues" evidence="6">
    <location>
        <begin position="88"/>
        <end position="99"/>
    </location>
</feature>
<evidence type="ECO:0000256" key="6">
    <source>
        <dbReference type="SAM" id="MobiDB-lite"/>
    </source>
</evidence>
<keyword evidence="2" id="KW-1003">Cell membrane</keyword>
<dbReference type="PANTHER" id="PTHR33885">
    <property type="entry name" value="PHAGE SHOCK PROTEIN C"/>
    <property type="match status" value="1"/>
</dbReference>
<evidence type="ECO:0000256" key="1">
    <source>
        <dbReference type="ARBA" id="ARBA00004162"/>
    </source>
</evidence>
<evidence type="ECO:0000313" key="9">
    <source>
        <dbReference type="EMBL" id="TQV86607.1"/>
    </source>
</evidence>
<keyword evidence="3 7" id="KW-0812">Transmembrane</keyword>
<comment type="subcellular location">
    <subcellularLocation>
        <location evidence="1">Cell membrane</location>
        <topology evidence="1">Single-pass membrane protein</topology>
    </subcellularLocation>
</comment>
<name>A0A545UAX2_9GAMM</name>
<evidence type="ECO:0000259" key="8">
    <source>
        <dbReference type="Pfam" id="PF04024"/>
    </source>
</evidence>
<dbReference type="NCBIfam" id="TIGR02978">
    <property type="entry name" value="phageshock_pspC"/>
    <property type="match status" value="1"/>
</dbReference>
<dbReference type="EMBL" id="VIKS01000010">
    <property type="protein sequence ID" value="TQV86607.1"/>
    <property type="molecule type" value="Genomic_DNA"/>
</dbReference>
<dbReference type="Proteomes" id="UP000315439">
    <property type="component" value="Unassembled WGS sequence"/>
</dbReference>
<feature type="domain" description="Phage shock protein PspC N-terminal" evidence="8">
    <location>
        <begin position="12"/>
        <end position="69"/>
    </location>
</feature>
<keyword evidence="4 7" id="KW-1133">Transmembrane helix</keyword>
<sequence>MRENRGYSGEKRRLFKDPDRAKICGVCAGVAEYFGFEVWVVRIIAVSALLLGSGAIVLAYLVLCFVLDPKPGSQGNKGCFGRERRRHRDENNYEKAESKPYRSSVKDVWRSGTAPKDALTRVENKFSDVEKKLQKLESFVTSKQFELAREFNKMAK</sequence>
<dbReference type="InterPro" id="IPR014320">
    <property type="entry name" value="Phageshock_PspC"/>
</dbReference>
<gene>
    <name evidence="9" type="primary">pspC</name>
    <name evidence="9" type="ORF">FLL46_17055</name>
</gene>
<comment type="caution">
    <text evidence="9">The sequence shown here is derived from an EMBL/GenBank/DDBJ whole genome shotgun (WGS) entry which is preliminary data.</text>
</comment>
<dbReference type="OrthoDB" id="7359894at2"/>
<proteinExistence type="predicted"/>
<evidence type="ECO:0000256" key="7">
    <source>
        <dbReference type="SAM" id="Phobius"/>
    </source>
</evidence>
<feature type="transmembrane region" description="Helical" evidence="7">
    <location>
        <begin position="21"/>
        <end position="40"/>
    </location>
</feature>
<evidence type="ECO:0000256" key="5">
    <source>
        <dbReference type="ARBA" id="ARBA00023136"/>
    </source>
</evidence>
<feature type="transmembrane region" description="Helical" evidence="7">
    <location>
        <begin position="46"/>
        <end position="67"/>
    </location>
</feature>
<dbReference type="InterPro" id="IPR052027">
    <property type="entry name" value="PspC"/>
</dbReference>
<protein>
    <submittedName>
        <fullName evidence="9">Envelope stress response membrane protein PspC</fullName>
    </submittedName>
</protein>
<keyword evidence="5 7" id="KW-0472">Membrane</keyword>
<dbReference type="AlphaFoldDB" id="A0A545UAX2"/>
<dbReference type="GO" id="GO:0005886">
    <property type="term" value="C:plasma membrane"/>
    <property type="evidence" value="ECO:0007669"/>
    <property type="project" value="UniProtKB-SubCell"/>
</dbReference>